<keyword evidence="2" id="KW-1185">Reference proteome</keyword>
<accession>A0ACB7TI15</accession>
<sequence length="414" mass="45546">MRPLRFSPADEPTRRWFQWGGYRSKTAKVVGSRKKGRCEEPRDTQKTSRAPSDREYANRFFGGGGREVSRSLEREDAGRGGRCLLLDPCCLAAAPEARAGQASERAAHKAPFSLTCWSRTGGTDTHTKLPVAFRSPVASFVAPTSLPAHCGHACAIAWLGARRALPPPRRLDASRDVLPLPLEATRPRWRTPASSPADSSLTQWRRRHLRAADTHIRAAWRAPPPPSSSWTDAARSSRSGAGAAIGPFVTEQTFSGQTRRIAACIRLRSQTHYEGSLHGALPPSLFARLSFFVSGSSGSSNRIRAPHRRELATPLVARQAGLRLRGYFLTARLLRRTAAEEEYRVSIGSWATDKIRDLWCEEVSTFCKDSLLTALRRQPLALVNVLRRRAGSFRNTTIACAPPPTAQSSSCFGL</sequence>
<name>A0ACB7TI15_HYAAI</name>
<evidence type="ECO:0000313" key="1">
    <source>
        <dbReference type="EMBL" id="KAH6944484.1"/>
    </source>
</evidence>
<gene>
    <name evidence="1" type="ORF">HPB50_003368</name>
</gene>
<comment type="caution">
    <text evidence="1">The sequence shown here is derived from an EMBL/GenBank/DDBJ whole genome shotgun (WGS) entry which is preliminary data.</text>
</comment>
<dbReference type="EMBL" id="CM023481">
    <property type="protein sequence ID" value="KAH6944484.1"/>
    <property type="molecule type" value="Genomic_DNA"/>
</dbReference>
<proteinExistence type="predicted"/>
<organism evidence="1 2">
    <name type="scientific">Hyalomma asiaticum</name>
    <name type="common">Tick</name>
    <dbReference type="NCBI Taxonomy" id="266040"/>
    <lineage>
        <taxon>Eukaryota</taxon>
        <taxon>Metazoa</taxon>
        <taxon>Ecdysozoa</taxon>
        <taxon>Arthropoda</taxon>
        <taxon>Chelicerata</taxon>
        <taxon>Arachnida</taxon>
        <taxon>Acari</taxon>
        <taxon>Parasitiformes</taxon>
        <taxon>Ixodida</taxon>
        <taxon>Ixodoidea</taxon>
        <taxon>Ixodidae</taxon>
        <taxon>Hyalomminae</taxon>
        <taxon>Hyalomma</taxon>
    </lineage>
</organism>
<protein>
    <submittedName>
        <fullName evidence="1">Uncharacterized protein</fullName>
    </submittedName>
</protein>
<evidence type="ECO:0000313" key="2">
    <source>
        <dbReference type="Proteomes" id="UP000821845"/>
    </source>
</evidence>
<reference evidence="1" key="1">
    <citation type="submission" date="2020-05" db="EMBL/GenBank/DDBJ databases">
        <title>Large-scale comparative analyses of tick genomes elucidate their genetic diversity and vector capacities.</title>
        <authorList>
            <person name="Jia N."/>
            <person name="Wang J."/>
            <person name="Shi W."/>
            <person name="Du L."/>
            <person name="Sun Y."/>
            <person name="Zhan W."/>
            <person name="Jiang J."/>
            <person name="Wang Q."/>
            <person name="Zhang B."/>
            <person name="Ji P."/>
            <person name="Sakyi L.B."/>
            <person name="Cui X."/>
            <person name="Yuan T."/>
            <person name="Jiang B."/>
            <person name="Yang W."/>
            <person name="Lam T.T.-Y."/>
            <person name="Chang Q."/>
            <person name="Ding S."/>
            <person name="Wang X."/>
            <person name="Zhu J."/>
            <person name="Ruan X."/>
            <person name="Zhao L."/>
            <person name="Wei J."/>
            <person name="Que T."/>
            <person name="Du C."/>
            <person name="Cheng J."/>
            <person name="Dai P."/>
            <person name="Han X."/>
            <person name="Huang E."/>
            <person name="Gao Y."/>
            <person name="Liu J."/>
            <person name="Shao H."/>
            <person name="Ye R."/>
            <person name="Li L."/>
            <person name="Wei W."/>
            <person name="Wang X."/>
            <person name="Wang C."/>
            <person name="Yang T."/>
            <person name="Huo Q."/>
            <person name="Li W."/>
            <person name="Guo W."/>
            <person name="Chen H."/>
            <person name="Zhou L."/>
            <person name="Ni X."/>
            <person name="Tian J."/>
            <person name="Zhou Y."/>
            <person name="Sheng Y."/>
            <person name="Liu T."/>
            <person name="Pan Y."/>
            <person name="Xia L."/>
            <person name="Li J."/>
            <person name="Zhao F."/>
            <person name="Cao W."/>
        </authorList>
    </citation>
    <scope>NUCLEOTIDE SEQUENCE</scope>
    <source>
        <tissue evidence="1">Larvae</tissue>
    </source>
</reference>
<dbReference type="Proteomes" id="UP000821845">
    <property type="component" value="Chromosome 1"/>
</dbReference>